<comment type="function">
    <text evidence="7">Component of the NuA4 histone acetyltransferase complex which is involved in transcriptional activation of selected genes principally by acetylation of nucleosomal histone H4 and H2A. The NuA4 complex is also involved in DNA repair.</text>
</comment>
<dbReference type="InterPro" id="IPR012423">
    <property type="entry name" value="Eaf7/MRGBP"/>
</dbReference>
<dbReference type="Proteomes" id="UP000030854">
    <property type="component" value="Unassembled WGS sequence"/>
</dbReference>
<dbReference type="HOGENOM" id="CLU_050564_0_0_1"/>
<keyword evidence="5" id="KW-0804">Transcription</keyword>
<comment type="subcellular location">
    <subcellularLocation>
        <location evidence="1">Nucleus</location>
    </subcellularLocation>
</comment>
<accession>A0A0B1PHA3</accession>
<dbReference type="OMA" id="KNDQSIM"/>
<keyword evidence="10" id="KW-1185">Reference proteome</keyword>
<gene>
    <name evidence="9" type="ORF">EV44_g1640</name>
</gene>
<keyword evidence="3" id="KW-0156">Chromatin regulator</keyword>
<keyword evidence="6" id="KW-0539">Nucleus</keyword>
<dbReference type="PANTHER" id="PTHR13581:SF5">
    <property type="entry name" value="MRG_MORF4L-BINDING PROTEIN"/>
    <property type="match status" value="1"/>
</dbReference>
<name>A0A0B1PHA3_UNCNE</name>
<reference evidence="9 10" key="1">
    <citation type="journal article" date="2014" name="BMC Genomics">
        <title>Adaptive genomic structural variation in the grape powdery mildew pathogen, Erysiphe necator.</title>
        <authorList>
            <person name="Jones L."/>
            <person name="Riaz S."/>
            <person name="Morales-Cruz A."/>
            <person name="Amrine K.C."/>
            <person name="McGuire B."/>
            <person name="Gubler W.D."/>
            <person name="Walker M.A."/>
            <person name="Cantu D."/>
        </authorList>
    </citation>
    <scope>NUCLEOTIDE SEQUENCE [LARGE SCALE GENOMIC DNA]</scope>
    <source>
        <strain evidence="10">c</strain>
    </source>
</reference>
<dbReference type="PANTHER" id="PTHR13581">
    <property type="entry name" value="MRG-BINDING PROTEIN"/>
    <property type="match status" value="1"/>
</dbReference>
<dbReference type="GO" id="GO:0006325">
    <property type="term" value="P:chromatin organization"/>
    <property type="evidence" value="ECO:0007669"/>
    <property type="project" value="UniProtKB-KW"/>
</dbReference>
<evidence type="ECO:0000256" key="6">
    <source>
        <dbReference type="ARBA" id="ARBA00023242"/>
    </source>
</evidence>
<sequence length="313" mass="35839">MPPRKKSRGNLRVDSIPTAYGEETMETSVILETEKPPYDILKDPWTDEQETSLFKGIVKWKPAGIHKHFRMIAISEYLRNHGYDPTIEKHTRIPGIWEKLKTLYNLEHIDYIENNIDHPKSGEKAGIFLEFKLPEEDYDEIQFLRGRRNTSEAPSEITSSPLPDPKFKHSPSPLIKKKRKRKESLVKRRTSSVDETEEAKYSPSTPSFQKQVRRGRPPGRPPTKPVLKQPGRPPGRPVCKQFVKPPGRPPGRPPKKKLESMSRAPSNSIEELGDTEDVEGDSEDEESITLGKEKTMKSNNNDATSKRKSKRIK</sequence>
<evidence type="ECO:0000313" key="9">
    <source>
        <dbReference type="EMBL" id="KHJ36211.1"/>
    </source>
</evidence>
<protein>
    <submittedName>
        <fullName evidence="9">Putative ct20 family protein</fullName>
    </submittedName>
</protein>
<evidence type="ECO:0000256" key="1">
    <source>
        <dbReference type="ARBA" id="ARBA00004123"/>
    </source>
</evidence>
<feature type="compositionally biased region" description="Basic residues" evidence="8">
    <location>
        <begin position="175"/>
        <end position="190"/>
    </location>
</feature>
<evidence type="ECO:0000256" key="3">
    <source>
        <dbReference type="ARBA" id="ARBA00022853"/>
    </source>
</evidence>
<feature type="region of interest" description="Disordered" evidence="8">
    <location>
        <begin position="146"/>
        <end position="313"/>
    </location>
</feature>
<dbReference type="GO" id="GO:0005634">
    <property type="term" value="C:nucleus"/>
    <property type="evidence" value="ECO:0007669"/>
    <property type="project" value="UniProtKB-SubCell"/>
</dbReference>
<dbReference type="STRING" id="52586.A0A0B1PHA3"/>
<dbReference type="AlphaFoldDB" id="A0A0B1PHA3"/>
<dbReference type="GO" id="GO:0006357">
    <property type="term" value="P:regulation of transcription by RNA polymerase II"/>
    <property type="evidence" value="ECO:0007669"/>
    <property type="project" value="TreeGrafter"/>
</dbReference>
<evidence type="ECO:0000256" key="8">
    <source>
        <dbReference type="SAM" id="MobiDB-lite"/>
    </source>
</evidence>
<proteinExistence type="inferred from homology"/>
<organism evidence="9 10">
    <name type="scientific">Uncinula necator</name>
    <name type="common">Grape powdery mildew</name>
    <dbReference type="NCBI Taxonomy" id="52586"/>
    <lineage>
        <taxon>Eukaryota</taxon>
        <taxon>Fungi</taxon>
        <taxon>Dikarya</taxon>
        <taxon>Ascomycota</taxon>
        <taxon>Pezizomycotina</taxon>
        <taxon>Leotiomycetes</taxon>
        <taxon>Erysiphales</taxon>
        <taxon>Erysiphaceae</taxon>
        <taxon>Erysiphe</taxon>
    </lineage>
</organism>
<dbReference type="EMBL" id="JNVN01000109">
    <property type="protein sequence ID" value="KHJ36211.1"/>
    <property type="molecule type" value="Genomic_DNA"/>
</dbReference>
<keyword evidence="4" id="KW-0805">Transcription regulation</keyword>
<comment type="similarity">
    <text evidence="2">Belongs to the EAF7 family.</text>
</comment>
<evidence type="ECO:0000313" key="10">
    <source>
        <dbReference type="Proteomes" id="UP000030854"/>
    </source>
</evidence>
<evidence type="ECO:0000256" key="7">
    <source>
        <dbReference type="ARBA" id="ARBA00025178"/>
    </source>
</evidence>
<evidence type="ECO:0000256" key="4">
    <source>
        <dbReference type="ARBA" id="ARBA00023015"/>
    </source>
</evidence>
<evidence type="ECO:0000256" key="2">
    <source>
        <dbReference type="ARBA" id="ARBA00007117"/>
    </source>
</evidence>
<feature type="compositionally biased region" description="Acidic residues" evidence="8">
    <location>
        <begin position="271"/>
        <end position="287"/>
    </location>
</feature>
<dbReference type="Pfam" id="PF07904">
    <property type="entry name" value="Eaf7"/>
    <property type="match status" value="1"/>
</dbReference>
<feature type="compositionally biased region" description="Polar residues" evidence="8">
    <location>
        <begin position="151"/>
        <end position="161"/>
    </location>
</feature>
<dbReference type="GO" id="GO:0035267">
    <property type="term" value="C:NuA4 histone acetyltransferase complex"/>
    <property type="evidence" value="ECO:0007669"/>
    <property type="project" value="TreeGrafter"/>
</dbReference>
<comment type="caution">
    <text evidence="9">The sequence shown here is derived from an EMBL/GenBank/DDBJ whole genome shotgun (WGS) entry which is preliminary data.</text>
</comment>
<evidence type="ECO:0000256" key="5">
    <source>
        <dbReference type="ARBA" id="ARBA00023163"/>
    </source>
</evidence>